<dbReference type="RefSeq" id="XP_018655783.1">
    <property type="nucleotide sequence ID" value="XM_018811009.1"/>
</dbReference>
<keyword evidence="1" id="KW-1133">Transmembrane helix</keyword>
<evidence type="ECO:0000313" key="3">
    <source>
        <dbReference type="Proteomes" id="UP000054821"/>
    </source>
</evidence>
<keyword evidence="3" id="KW-1185">Reference proteome</keyword>
<proteinExistence type="predicted"/>
<dbReference type="EMBL" id="JPDN02000097">
    <property type="protein sequence ID" value="PON20005.1"/>
    <property type="molecule type" value="Genomic_DNA"/>
</dbReference>
<dbReference type="Gene3D" id="3.40.30.10">
    <property type="entry name" value="Glutaredoxin"/>
    <property type="match status" value="1"/>
</dbReference>
<evidence type="ECO:0000313" key="2">
    <source>
        <dbReference type="EMBL" id="PON20005.1"/>
    </source>
</evidence>
<keyword evidence="1" id="KW-0812">Transmembrane</keyword>
<evidence type="ECO:0000256" key="1">
    <source>
        <dbReference type="SAM" id="Phobius"/>
    </source>
</evidence>
<protein>
    <submittedName>
        <fullName evidence="2">Glutathione S-transferase</fullName>
    </submittedName>
</protein>
<reference evidence="2 3" key="1">
    <citation type="journal article" date="2016" name="Genome Announc.">
        <title>Draft Whole-Genome Sequence of Trichoderma gamsii T6085, a Promising Biocontrol Agent of Fusarium Head Blight on Wheat.</title>
        <authorList>
            <person name="Baroncelli R."/>
            <person name="Zapparata A."/>
            <person name="Piaggeschi G."/>
            <person name="Sarrocco S."/>
            <person name="Vannacci G."/>
        </authorList>
    </citation>
    <scope>NUCLEOTIDE SEQUENCE [LARGE SCALE GENOMIC DNA]</scope>
    <source>
        <strain evidence="2 3">T6085</strain>
    </source>
</reference>
<dbReference type="GeneID" id="29991092"/>
<sequence>MASPTLQGGEEQINNDIYYLYYWPGLPGLSGFIGLVLEQAGVKYFNVALQQDALKQCMDLITPSETWSAGDTANLAVVIRQM</sequence>
<feature type="transmembrane region" description="Helical" evidence="1">
    <location>
        <begin position="20"/>
        <end position="37"/>
    </location>
</feature>
<keyword evidence="1" id="KW-0472">Membrane</keyword>
<organism evidence="2 3">
    <name type="scientific">Trichoderma gamsii</name>
    <dbReference type="NCBI Taxonomy" id="398673"/>
    <lineage>
        <taxon>Eukaryota</taxon>
        <taxon>Fungi</taxon>
        <taxon>Dikarya</taxon>
        <taxon>Ascomycota</taxon>
        <taxon>Pezizomycotina</taxon>
        <taxon>Sordariomycetes</taxon>
        <taxon>Hypocreomycetidae</taxon>
        <taxon>Hypocreales</taxon>
        <taxon>Hypocreaceae</taxon>
        <taxon>Trichoderma</taxon>
    </lineage>
</organism>
<dbReference type="Proteomes" id="UP000054821">
    <property type="component" value="Unassembled WGS sequence"/>
</dbReference>
<dbReference type="GO" id="GO:0016740">
    <property type="term" value="F:transferase activity"/>
    <property type="evidence" value="ECO:0007669"/>
    <property type="project" value="UniProtKB-KW"/>
</dbReference>
<comment type="caution">
    <text evidence="2">The sequence shown here is derived from an EMBL/GenBank/DDBJ whole genome shotgun (WGS) entry which is preliminary data.</text>
</comment>
<accession>A0A2P4Z6U2</accession>
<name>A0A2P4Z6U2_9HYPO</name>
<gene>
    <name evidence="2" type="ORF">TGAM01_v211122</name>
</gene>
<dbReference type="AlphaFoldDB" id="A0A2P4Z6U2"/>